<feature type="transmembrane region" description="Helical" evidence="8">
    <location>
        <begin position="49"/>
        <end position="67"/>
    </location>
</feature>
<reference evidence="11" key="1">
    <citation type="journal article" date="2016" name="Nature">
        <title>Genome evolution in the allotetraploid frog Xenopus laevis.</title>
        <authorList>
            <person name="Session A.M."/>
            <person name="Uno Y."/>
            <person name="Kwon T."/>
            <person name="Chapman J.A."/>
            <person name="Toyoda A."/>
            <person name="Takahashi S."/>
            <person name="Fukui A."/>
            <person name="Hikosaka A."/>
            <person name="Suzuki A."/>
            <person name="Kondo M."/>
            <person name="van Heeringen S.J."/>
            <person name="Quigley I."/>
            <person name="Heinz S."/>
            <person name="Ogino H."/>
            <person name="Ochi H."/>
            <person name="Hellsten U."/>
            <person name="Lyons J.B."/>
            <person name="Simakov O."/>
            <person name="Putnam N."/>
            <person name="Stites J."/>
            <person name="Kuroki Y."/>
            <person name="Tanaka T."/>
            <person name="Michiue T."/>
            <person name="Watanabe M."/>
            <person name="Bogdanovic O."/>
            <person name="Lister R."/>
            <person name="Georgiou G."/>
            <person name="Paranjpe S.S."/>
            <person name="van Kruijsbergen I."/>
            <person name="Shu S."/>
            <person name="Carlson J."/>
            <person name="Kinoshita T."/>
            <person name="Ohta Y."/>
            <person name="Mawaribuchi S."/>
            <person name="Jenkins J."/>
            <person name="Grimwood J."/>
            <person name="Schmutz J."/>
            <person name="Mitros T."/>
            <person name="Mozaffari S.V."/>
            <person name="Suzuki Y."/>
            <person name="Haramoto Y."/>
            <person name="Yamamoto T.S."/>
            <person name="Takagi C."/>
            <person name="Heald R."/>
            <person name="Miller K."/>
            <person name="Haudenschild C."/>
            <person name="Kitzman J."/>
            <person name="Nakayama T."/>
            <person name="Izutsu Y."/>
            <person name="Robert J."/>
            <person name="Fortriede J."/>
            <person name="Burns K."/>
            <person name="Lotay V."/>
            <person name="Karimi K."/>
            <person name="Yasuoka Y."/>
            <person name="Dichmann D.S."/>
            <person name="Flajnik M.F."/>
            <person name="Houston D.W."/>
            <person name="Shendure J."/>
            <person name="DuPasquier L."/>
            <person name="Vize P.D."/>
            <person name="Zorn A.M."/>
            <person name="Ito M."/>
            <person name="Marcotte E.M."/>
            <person name="Wallingford J.B."/>
            <person name="Ito Y."/>
            <person name="Asashima M."/>
            <person name="Ueno N."/>
            <person name="Matsuda Y."/>
            <person name="Veenstra G.J."/>
            <person name="Fujiyama A."/>
            <person name="Harland R.M."/>
            <person name="Taira M."/>
            <person name="Rokhsar D.S."/>
        </authorList>
    </citation>
    <scope>NUCLEOTIDE SEQUENCE [LARGE SCALE GENOMIC DNA]</scope>
    <source>
        <strain evidence="11">J</strain>
    </source>
</reference>
<dbReference type="OMA" id="ARFPFFW"/>
<feature type="transmembrane region" description="Helical" evidence="8">
    <location>
        <begin position="79"/>
        <end position="97"/>
    </location>
</feature>
<feature type="transmembrane region" description="Helical" evidence="8">
    <location>
        <begin position="303"/>
        <end position="322"/>
    </location>
</feature>
<evidence type="ECO:0000259" key="9">
    <source>
        <dbReference type="PROSITE" id="PS51225"/>
    </source>
</evidence>
<evidence type="ECO:0000256" key="5">
    <source>
        <dbReference type="ARBA" id="ARBA00023136"/>
    </source>
</evidence>
<dbReference type="InterPro" id="IPR047123">
    <property type="entry name" value="MYADM-like"/>
</dbReference>
<evidence type="ECO:0000256" key="2">
    <source>
        <dbReference type="ARBA" id="ARBA00022692"/>
    </source>
</evidence>
<dbReference type="GO" id="GO:0016020">
    <property type="term" value="C:membrane"/>
    <property type="evidence" value="ECO:0007669"/>
    <property type="project" value="UniProtKB-SubCell"/>
</dbReference>
<feature type="transmembrane region" description="Helical" evidence="8">
    <location>
        <begin position="256"/>
        <end position="276"/>
    </location>
</feature>
<feature type="domain" description="MARVEL" evidence="9">
    <location>
        <begin position="181"/>
        <end position="332"/>
    </location>
</feature>
<dbReference type="PANTHER" id="PTHR17068">
    <property type="entry name" value="MYELOID-ASSOCIATED DIFFERENTIATION MARKER MYADM FAMILY MEMBER"/>
    <property type="match status" value="1"/>
</dbReference>
<keyword evidence="2 7" id="KW-0812">Transmembrane</keyword>
<accession>A0A974HAT3</accession>
<dbReference type="EMBL" id="CM004479">
    <property type="protein sequence ID" value="OCT70970.1"/>
    <property type="molecule type" value="Genomic_DNA"/>
</dbReference>
<keyword evidence="3" id="KW-0677">Repeat</keyword>
<keyword evidence="5 7" id="KW-0472">Membrane</keyword>
<proteinExistence type="inferred from homology"/>
<gene>
    <name evidence="10" type="ORF">XELAEV_18037885mg</name>
</gene>
<comment type="subcellular location">
    <subcellularLocation>
        <location evidence="1">Membrane</location>
        <topology evidence="1">Multi-pass membrane protein</topology>
    </subcellularLocation>
</comment>
<dbReference type="PROSITE" id="PS51225">
    <property type="entry name" value="MARVEL"/>
    <property type="match status" value="2"/>
</dbReference>
<evidence type="ECO:0000256" key="7">
    <source>
        <dbReference type="PROSITE-ProRule" id="PRU00581"/>
    </source>
</evidence>
<dbReference type="InterPro" id="IPR008253">
    <property type="entry name" value="Marvel"/>
</dbReference>
<dbReference type="Pfam" id="PF01284">
    <property type="entry name" value="MARVEL"/>
    <property type="match status" value="2"/>
</dbReference>
<feature type="transmembrane region" description="Helical" evidence="8">
    <location>
        <begin position="216"/>
        <end position="236"/>
    </location>
</feature>
<evidence type="ECO:0000313" key="10">
    <source>
        <dbReference type="EMBL" id="OCT70970.1"/>
    </source>
</evidence>
<keyword evidence="4 8" id="KW-1133">Transmembrane helix</keyword>
<evidence type="ECO:0000256" key="8">
    <source>
        <dbReference type="SAM" id="Phobius"/>
    </source>
</evidence>
<feature type="domain" description="MARVEL" evidence="9">
    <location>
        <begin position="43"/>
        <end position="176"/>
    </location>
</feature>
<feature type="transmembrane region" description="Helical" evidence="8">
    <location>
        <begin position="186"/>
        <end position="204"/>
    </location>
</feature>
<dbReference type="Proteomes" id="UP000694892">
    <property type="component" value="Chromosome 7S"/>
</dbReference>
<evidence type="ECO:0000256" key="1">
    <source>
        <dbReference type="ARBA" id="ARBA00004141"/>
    </source>
</evidence>
<evidence type="ECO:0000256" key="4">
    <source>
        <dbReference type="ARBA" id="ARBA00022989"/>
    </source>
</evidence>
<dbReference type="AlphaFoldDB" id="A0A974HAT3"/>
<dbReference type="PANTHER" id="PTHR17068:SF3">
    <property type="entry name" value="MYELOID-ASSOCIATED DIFFERENTIATION MARKER"/>
    <property type="match status" value="1"/>
</dbReference>
<feature type="transmembrane region" description="Helical" evidence="8">
    <location>
        <begin position="149"/>
        <end position="166"/>
    </location>
</feature>
<name>A0A974HAT3_XENLA</name>
<sequence length="335" mass="37663">MLYWQISICPQGCPQVYCVFSLSTGTVTMPVQHRTIVVGNTSTLKSPVGIVRILEVLFACVTFSLVVHTGRWDGRIGDLCMFCWCFCFAVTLVILIVEFAGVQNRMPVSWKNFPITFAMYAVLMCLSATVIYPLHYLEDKAYNNEVRNYQIVAIVFSCLTTLAYIIEVSLTRAKPGEVTGYMATTPGLLKVLETFIACIIFVFISEPPQYERHDALKWCLAVYCICFILSIVVIILCVGECTGWLPCAFNKFLSAYALLAVLMYVSAMIIWPIFSFDKKNGGTPSRPPNCRMVSRNLYRMCDWDKMVAVAVLTAINLIAYVLDLVHSARLIFITV</sequence>
<evidence type="ECO:0000256" key="3">
    <source>
        <dbReference type="ARBA" id="ARBA00022737"/>
    </source>
</evidence>
<comment type="similarity">
    <text evidence="6">Belongs to the MAL family.</text>
</comment>
<organism evidence="10 11">
    <name type="scientific">Xenopus laevis</name>
    <name type="common">African clawed frog</name>
    <dbReference type="NCBI Taxonomy" id="8355"/>
    <lineage>
        <taxon>Eukaryota</taxon>
        <taxon>Metazoa</taxon>
        <taxon>Chordata</taxon>
        <taxon>Craniata</taxon>
        <taxon>Vertebrata</taxon>
        <taxon>Euteleostomi</taxon>
        <taxon>Amphibia</taxon>
        <taxon>Batrachia</taxon>
        <taxon>Anura</taxon>
        <taxon>Pipoidea</taxon>
        <taxon>Pipidae</taxon>
        <taxon>Xenopodinae</taxon>
        <taxon>Xenopus</taxon>
        <taxon>Xenopus</taxon>
    </lineage>
</organism>
<evidence type="ECO:0000256" key="6">
    <source>
        <dbReference type="ARBA" id="ARBA00034721"/>
    </source>
</evidence>
<feature type="transmembrane region" description="Helical" evidence="8">
    <location>
        <begin position="117"/>
        <end position="137"/>
    </location>
</feature>
<evidence type="ECO:0000313" key="11">
    <source>
        <dbReference type="Proteomes" id="UP000694892"/>
    </source>
</evidence>
<protein>
    <recommendedName>
        <fullName evidence="9">MARVEL domain-containing protein</fullName>
    </recommendedName>
</protein>